<dbReference type="EMBL" id="RSCD01000018">
    <property type="protein sequence ID" value="RSH87068.1"/>
    <property type="molecule type" value="Genomic_DNA"/>
</dbReference>
<accession>A0A427Y7L7</accession>
<feature type="compositionally biased region" description="Basic residues" evidence="11">
    <location>
        <begin position="88"/>
        <end position="99"/>
    </location>
</feature>
<dbReference type="GO" id="GO:0030943">
    <property type="term" value="F:mitochondrion targeting sequence binding"/>
    <property type="evidence" value="ECO:0007669"/>
    <property type="project" value="TreeGrafter"/>
</dbReference>
<evidence type="ECO:0000256" key="4">
    <source>
        <dbReference type="ARBA" id="ARBA00022787"/>
    </source>
</evidence>
<dbReference type="GO" id="GO:0030150">
    <property type="term" value="P:protein import into mitochondrial matrix"/>
    <property type="evidence" value="ECO:0007669"/>
    <property type="project" value="TreeGrafter"/>
</dbReference>
<feature type="region of interest" description="Disordered" evidence="11">
    <location>
        <begin position="1"/>
        <end position="35"/>
    </location>
</feature>
<evidence type="ECO:0000256" key="1">
    <source>
        <dbReference type="ARBA" id="ARBA00004572"/>
    </source>
</evidence>
<evidence type="ECO:0000313" key="12">
    <source>
        <dbReference type="EMBL" id="RSH87068.1"/>
    </source>
</evidence>
<organism evidence="12 13">
    <name type="scientific">Saitozyma podzolica</name>
    <dbReference type="NCBI Taxonomy" id="1890683"/>
    <lineage>
        <taxon>Eukaryota</taxon>
        <taxon>Fungi</taxon>
        <taxon>Dikarya</taxon>
        <taxon>Basidiomycota</taxon>
        <taxon>Agaricomycotina</taxon>
        <taxon>Tremellomycetes</taxon>
        <taxon>Tremellales</taxon>
        <taxon>Trimorphomycetaceae</taxon>
        <taxon>Saitozyma</taxon>
    </lineage>
</organism>
<evidence type="ECO:0000256" key="10">
    <source>
        <dbReference type="PROSITE-ProRule" id="PRU00339"/>
    </source>
</evidence>
<evidence type="ECO:0000313" key="13">
    <source>
        <dbReference type="Proteomes" id="UP000279259"/>
    </source>
</evidence>
<feature type="repeat" description="TPR" evidence="10">
    <location>
        <begin position="477"/>
        <end position="510"/>
    </location>
</feature>
<evidence type="ECO:0000256" key="3">
    <source>
        <dbReference type="ARBA" id="ARBA00022737"/>
    </source>
</evidence>
<reference evidence="12 13" key="1">
    <citation type="submission" date="2018-11" db="EMBL/GenBank/DDBJ databases">
        <title>Genome sequence of Saitozyma podzolica DSM 27192.</title>
        <authorList>
            <person name="Aliyu H."/>
            <person name="Gorte O."/>
            <person name="Ochsenreither K."/>
        </authorList>
    </citation>
    <scope>NUCLEOTIDE SEQUENCE [LARGE SCALE GENOMIC DNA]</scope>
    <source>
        <strain evidence="12 13">DSM 27192</strain>
    </source>
</reference>
<dbReference type="Pfam" id="PF00515">
    <property type="entry name" value="TPR_1"/>
    <property type="match status" value="1"/>
</dbReference>
<gene>
    <name evidence="12" type="primary">TOM70</name>
    <name evidence="12" type="ORF">EHS25_003557</name>
</gene>
<keyword evidence="4" id="KW-1000">Mitochondrion outer membrane</keyword>
<keyword evidence="3" id="KW-0677">Repeat</keyword>
<evidence type="ECO:0000256" key="9">
    <source>
        <dbReference type="ARBA" id="ARBA00038030"/>
    </source>
</evidence>
<feature type="compositionally biased region" description="Low complexity" evidence="11">
    <location>
        <begin position="76"/>
        <end position="87"/>
    </location>
</feature>
<keyword evidence="6" id="KW-1133">Transmembrane helix</keyword>
<dbReference type="Pfam" id="PF13432">
    <property type="entry name" value="TPR_16"/>
    <property type="match status" value="1"/>
</dbReference>
<keyword evidence="5 10" id="KW-0802">TPR repeat</keyword>
<dbReference type="PROSITE" id="PS50005">
    <property type="entry name" value="TPR"/>
    <property type="match status" value="2"/>
</dbReference>
<dbReference type="Gene3D" id="1.25.40.10">
    <property type="entry name" value="Tetratricopeptide repeat domain"/>
    <property type="match status" value="2"/>
</dbReference>
<feature type="repeat" description="TPR" evidence="10">
    <location>
        <begin position="545"/>
        <end position="578"/>
    </location>
</feature>
<dbReference type="SUPFAM" id="SSF48452">
    <property type="entry name" value="TPR-like"/>
    <property type="match status" value="2"/>
</dbReference>
<dbReference type="AlphaFoldDB" id="A0A427Y7L7"/>
<keyword evidence="13" id="KW-1185">Reference proteome</keyword>
<dbReference type="GO" id="GO:0005741">
    <property type="term" value="C:mitochondrial outer membrane"/>
    <property type="evidence" value="ECO:0007669"/>
    <property type="project" value="UniProtKB-SubCell"/>
</dbReference>
<feature type="compositionally biased region" description="Basic and acidic residues" evidence="11">
    <location>
        <begin position="133"/>
        <end position="145"/>
    </location>
</feature>
<keyword evidence="8" id="KW-0472">Membrane</keyword>
<feature type="region of interest" description="Disordered" evidence="11">
    <location>
        <begin position="74"/>
        <end position="157"/>
    </location>
</feature>
<comment type="similarity">
    <text evidence="9">Belongs to the Tom70 family.</text>
</comment>
<evidence type="ECO:0000256" key="6">
    <source>
        <dbReference type="ARBA" id="ARBA00022989"/>
    </source>
</evidence>
<dbReference type="PANTHER" id="PTHR46208:SF1">
    <property type="entry name" value="MITOCHONDRIAL IMPORT RECEPTOR SUBUNIT TOM70"/>
    <property type="match status" value="1"/>
</dbReference>
<evidence type="ECO:0000256" key="8">
    <source>
        <dbReference type="ARBA" id="ARBA00023136"/>
    </source>
</evidence>
<evidence type="ECO:0000256" key="5">
    <source>
        <dbReference type="ARBA" id="ARBA00022803"/>
    </source>
</evidence>
<dbReference type="Proteomes" id="UP000279259">
    <property type="component" value="Unassembled WGS sequence"/>
</dbReference>
<proteinExistence type="inferred from homology"/>
<evidence type="ECO:0000256" key="7">
    <source>
        <dbReference type="ARBA" id="ARBA00023128"/>
    </source>
</evidence>
<dbReference type="GO" id="GO:0045039">
    <property type="term" value="P:protein insertion into mitochondrial inner membrane"/>
    <property type="evidence" value="ECO:0007669"/>
    <property type="project" value="TreeGrafter"/>
</dbReference>
<comment type="caution">
    <text evidence="12">The sequence shown here is derived from an EMBL/GenBank/DDBJ whole genome shotgun (WGS) entry which is preliminary data.</text>
</comment>
<dbReference type="PANTHER" id="PTHR46208">
    <property type="entry name" value="MITOCHONDRIAL IMPORT RECEPTOR SUBUNIT TOM70"/>
    <property type="match status" value="1"/>
</dbReference>
<evidence type="ECO:0000256" key="2">
    <source>
        <dbReference type="ARBA" id="ARBA00022692"/>
    </source>
</evidence>
<dbReference type="Pfam" id="PF14559">
    <property type="entry name" value="TPR_19"/>
    <property type="match status" value="1"/>
</dbReference>
<name>A0A427Y7L7_9TREE</name>
<sequence length="688" mass="75497">MAPSYPIPPSAGATVPISTPTSAPIPVPASASAPPSSILTRTQRFIEENQRLILLGCAVLAASGAGYYLYSRSGDKPGPSSPGGASAAKKKNKKSKKKGGAKDDGKFLRGQGDQGPLVEEIKKPASASASSTTEKDKVDEKKEAQVEDANAHLADVPDETALKALSDSERNTLGATLKDRGNKLYSKKDFKRAVEWCVVLPAFDQSRPAAGYPSAGMDQTLTGPHLTRRSYTKAIEVSIRKDAVFFSNRAACYTNFSPPEYEKCVADCDEALKLDHTYVKALKRRATALENLGRDEEAVRDFTATTIIERFQDEAAAASVERCLKKLAQKKAKEILETREPKLPSPTFISSYLAAFRPHDKPALPASPSQGDQTLMLAFDALAAADYNHAVSFVNEAIEQGVSWKEGQAEAHNLRGTFKFLIGDSLGAKADLEKSLDLVPSFVQSWVKIASVHMELGDAASAFGDFEAAIRHNADDPDIYYHRGQVYFIMQEYQKAIDDYTKSTALDGGFIFTHVQMAVAQYKMGNVGASMAAFRRILKMFPDRGEPSNYYGELLLDQQKFQESVERFDRSLELDKNRRPRNVLPLVNKSLAIFQWKQDIGAAEALCKEALEIDPDCDVAVATLAQLSLQQGKIDEAIEWFEKSGKLARTEGELMNSITYEHASRAQQSFLKNYPEFAERLSQVAQAM</sequence>
<evidence type="ECO:0000256" key="11">
    <source>
        <dbReference type="SAM" id="MobiDB-lite"/>
    </source>
</evidence>
<dbReference type="STRING" id="1890683.A0A427Y7L7"/>
<feature type="compositionally biased region" description="Low complexity" evidence="11">
    <location>
        <begin position="13"/>
        <end position="35"/>
    </location>
</feature>
<dbReference type="InterPro" id="IPR011990">
    <property type="entry name" value="TPR-like_helical_dom_sf"/>
</dbReference>
<protein>
    <submittedName>
        <fullName evidence="12">TOM (Translocase of outer membrane) complex component</fullName>
    </submittedName>
</protein>
<keyword evidence="7" id="KW-0496">Mitochondrion</keyword>
<dbReference type="SMART" id="SM00028">
    <property type="entry name" value="TPR"/>
    <property type="match status" value="9"/>
</dbReference>
<comment type="subcellular location">
    <subcellularLocation>
        <location evidence="1">Mitochondrion outer membrane</location>
        <topology evidence="1">Single-pass membrane protein</topology>
    </subcellularLocation>
</comment>
<dbReference type="GO" id="GO:0008320">
    <property type="term" value="F:protein transmembrane transporter activity"/>
    <property type="evidence" value="ECO:0007669"/>
    <property type="project" value="TreeGrafter"/>
</dbReference>
<dbReference type="InterPro" id="IPR019734">
    <property type="entry name" value="TPR_rpt"/>
</dbReference>
<keyword evidence="2" id="KW-0812">Transmembrane</keyword>
<dbReference type="OrthoDB" id="2942533at2759"/>